<name>A0A7K4FP55_9ARCH</name>
<dbReference type="Proteomes" id="UP000546917">
    <property type="component" value="Unassembled WGS sequence"/>
</dbReference>
<accession>A0A7K4FP55</accession>
<protein>
    <submittedName>
        <fullName evidence="1">Uncharacterized protein</fullName>
    </submittedName>
</protein>
<evidence type="ECO:0000313" key="2">
    <source>
        <dbReference type="Proteomes" id="UP000546917"/>
    </source>
</evidence>
<comment type="caution">
    <text evidence="1">The sequence shown here is derived from an EMBL/GenBank/DDBJ whole genome shotgun (WGS) entry which is preliminary data.</text>
</comment>
<sequence>MMVSTTLFSLAFGDQSSSVSENEATEINLLAFETISRLSAVHKGDMYPFLPNESSIIYLI</sequence>
<dbReference type="EMBL" id="JABGBP010000302">
    <property type="protein sequence ID" value="NOL60800.1"/>
    <property type="molecule type" value="Genomic_DNA"/>
</dbReference>
<dbReference type="AlphaFoldDB" id="A0A7K4FP55"/>
<gene>
    <name evidence="1" type="ORF">HLB00_08160</name>
</gene>
<proteinExistence type="predicted"/>
<reference evidence="1 2" key="1">
    <citation type="submission" date="2020-05" db="EMBL/GenBank/DDBJ databases">
        <authorList>
            <person name="Zhang R."/>
        </authorList>
    </citation>
    <scope>NUCLEOTIDE SEQUENCE [LARGE SCALE GENOMIC DNA]</scope>
    <source>
        <strain evidence="1 2">DSM 28986</strain>
    </source>
</reference>
<organism evidence="1 2">
    <name type="scientific">Ferroplasma acidiphilum</name>
    <dbReference type="NCBI Taxonomy" id="74969"/>
    <lineage>
        <taxon>Archaea</taxon>
        <taxon>Methanobacteriati</taxon>
        <taxon>Thermoplasmatota</taxon>
        <taxon>Thermoplasmata</taxon>
        <taxon>Thermoplasmatales</taxon>
        <taxon>Ferroplasmaceae</taxon>
        <taxon>Ferroplasma</taxon>
    </lineage>
</organism>
<evidence type="ECO:0000313" key="1">
    <source>
        <dbReference type="EMBL" id="NOL60800.1"/>
    </source>
</evidence>
<dbReference type="RefSeq" id="WP_171481921.1">
    <property type="nucleotide sequence ID" value="NZ_JABGBP010000302.1"/>
</dbReference>